<evidence type="ECO:0000313" key="1">
    <source>
        <dbReference type="EMBL" id="GAA1698026.1"/>
    </source>
</evidence>
<name>A0ABN2I3M7_9ACTN</name>
<organism evidence="1 2">
    <name type="scientific">Fodinicola feengrottensis</name>
    <dbReference type="NCBI Taxonomy" id="435914"/>
    <lineage>
        <taxon>Bacteria</taxon>
        <taxon>Bacillati</taxon>
        <taxon>Actinomycetota</taxon>
        <taxon>Actinomycetes</taxon>
        <taxon>Mycobacteriales</taxon>
        <taxon>Fodinicola</taxon>
    </lineage>
</organism>
<dbReference type="InterPro" id="IPR004927">
    <property type="entry name" value="MerB"/>
</dbReference>
<comment type="caution">
    <text evidence="1">The sequence shown here is derived from an EMBL/GenBank/DDBJ whole genome shotgun (WGS) entry which is preliminary data.</text>
</comment>
<dbReference type="Pfam" id="PF03243">
    <property type="entry name" value="MerB"/>
    <property type="match status" value="1"/>
</dbReference>
<dbReference type="Proteomes" id="UP001500618">
    <property type="component" value="Unassembled WGS sequence"/>
</dbReference>
<dbReference type="InterPro" id="IPR053717">
    <property type="entry name" value="MerB_lyase_sf"/>
</dbReference>
<protein>
    <submittedName>
        <fullName evidence="1">Organomercurial lyase</fullName>
    </submittedName>
</protein>
<proteinExistence type="predicted"/>
<sequence>MTEFCWVAFTHDDSNDLRTRIDQHEQKYPAQTPSGLISRRTYEIDYLGERYAEGVDEKRVEDVRLVIYGELSRSGLAPSTAKLAAETGLDPTEVESALARLAANRDIVLRRGQIVMAHPFATIPLGFSVMGRKTLWWGGCAWDSFAIAHLVPDEPEVLVATQCPQCGTAHAWQVSREGPPAGSQVAHFLVPTKQIWEDVVHSCHNQRIFCDSGCVNEWLRSTGNESGYEMDLSTLWRLARGWYAGRLDRGYVRREPLLAAEYFASVGLRGPFWGL</sequence>
<evidence type="ECO:0000313" key="2">
    <source>
        <dbReference type="Proteomes" id="UP001500618"/>
    </source>
</evidence>
<accession>A0ABN2I3M7</accession>
<dbReference type="GO" id="GO:0016829">
    <property type="term" value="F:lyase activity"/>
    <property type="evidence" value="ECO:0007669"/>
    <property type="project" value="UniProtKB-KW"/>
</dbReference>
<dbReference type="SUPFAM" id="SSF160387">
    <property type="entry name" value="NosL/MerB-like"/>
    <property type="match status" value="1"/>
</dbReference>
<reference evidence="1 2" key="1">
    <citation type="journal article" date="2019" name="Int. J. Syst. Evol. Microbiol.">
        <title>The Global Catalogue of Microorganisms (GCM) 10K type strain sequencing project: providing services to taxonomists for standard genome sequencing and annotation.</title>
        <authorList>
            <consortium name="The Broad Institute Genomics Platform"/>
            <consortium name="The Broad Institute Genome Sequencing Center for Infectious Disease"/>
            <person name="Wu L."/>
            <person name="Ma J."/>
        </authorList>
    </citation>
    <scope>NUCLEOTIDE SEQUENCE [LARGE SCALE GENOMIC DNA]</scope>
    <source>
        <strain evidence="1 2">JCM 14718</strain>
    </source>
</reference>
<keyword evidence="2" id="KW-1185">Reference proteome</keyword>
<keyword evidence="1" id="KW-0456">Lyase</keyword>
<dbReference type="EMBL" id="BAAANY010000020">
    <property type="protein sequence ID" value="GAA1698026.1"/>
    <property type="molecule type" value="Genomic_DNA"/>
</dbReference>
<dbReference type="Gene3D" id="3.30.450.410">
    <property type="match status" value="1"/>
</dbReference>
<gene>
    <name evidence="1" type="primary">merB</name>
    <name evidence="1" type="ORF">GCM10009765_54350</name>
</gene>